<comment type="caution">
    <text evidence="7">The sequence shown here is derived from an EMBL/GenBank/DDBJ whole genome shotgun (WGS) entry which is preliminary data.</text>
</comment>
<dbReference type="NCBIfam" id="TIGR00020">
    <property type="entry name" value="prfB"/>
    <property type="match status" value="1"/>
</dbReference>
<keyword evidence="3 4" id="KW-0648">Protein biosynthesis</keyword>
<dbReference type="InterPro" id="IPR045853">
    <property type="entry name" value="Pep_chain_release_fac_I_sf"/>
</dbReference>
<comment type="subcellular location">
    <subcellularLocation>
        <location evidence="4">Cytoplasm</location>
    </subcellularLocation>
</comment>
<comment type="PTM">
    <text evidence="4">Methylated by PrmC. Methylation increases the termination efficiency of RF2.</text>
</comment>
<dbReference type="SMART" id="SM00937">
    <property type="entry name" value="PCRF"/>
    <property type="match status" value="1"/>
</dbReference>
<keyword evidence="2 4" id="KW-0488">Methylation</keyword>
<comment type="similarity">
    <text evidence="1 4">Belongs to the prokaryotic/mitochondrial release factor family.</text>
</comment>
<dbReference type="InterPro" id="IPR004374">
    <property type="entry name" value="PrfB"/>
</dbReference>
<dbReference type="Gene3D" id="3.30.70.1660">
    <property type="match status" value="1"/>
</dbReference>
<keyword evidence="8" id="KW-1185">Reference proteome</keyword>
<organism evidence="7 8">
    <name type="scientific">Sphingomonas agrestis</name>
    <dbReference type="NCBI Taxonomy" id="3080540"/>
    <lineage>
        <taxon>Bacteria</taxon>
        <taxon>Pseudomonadati</taxon>
        <taxon>Pseudomonadota</taxon>
        <taxon>Alphaproteobacteria</taxon>
        <taxon>Sphingomonadales</taxon>
        <taxon>Sphingomonadaceae</taxon>
        <taxon>Sphingomonas</taxon>
    </lineage>
</organism>
<dbReference type="Gene3D" id="1.20.58.410">
    <property type="entry name" value="Release factor"/>
    <property type="match status" value="1"/>
</dbReference>
<proteinExistence type="inferred from homology"/>
<reference evidence="7 8" key="1">
    <citation type="submission" date="2023-10" db="EMBL/GenBank/DDBJ databases">
        <title>Sphingomonas sp. HF-S4 16S ribosomal RNA gene Genome sequencing and assembly.</title>
        <authorList>
            <person name="Lee H."/>
        </authorList>
    </citation>
    <scope>NUCLEOTIDE SEQUENCE [LARGE SCALE GENOMIC DNA]</scope>
    <source>
        <strain evidence="7 8">HF-S4</strain>
    </source>
</reference>
<keyword evidence="4" id="KW-0963">Cytoplasm</keyword>
<evidence type="ECO:0000256" key="4">
    <source>
        <dbReference type="HAMAP-Rule" id="MF_00094"/>
    </source>
</evidence>
<accession>A0ABU3Y9M3</accession>
<dbReference type="Gene3D" id="3.30.160.20">
    <property type="match status" value="1"/>
</dbReference>
<evidence type="ECO:0000259" key="6">
    <source>
        <dbReference type="PROSITE" id="PS00745"/>
    </source>
</evidence>
<dbReference type="SUPFAM" id="SSF75620">
    <property type="entry name" value="Release factor"/>
    <property type="match status" value="1"/>
</dbReference>
<evidence type="ECO:0000256" key="3">
    <source>
        <dbReference type="ARBA" id="ARBA00022917"/>
    </source>
</evidence>
<sequence>MRAEAQAHVDKIKAALALLRRFLDWDRALRRLDELNARVEDPTLWNDAKAAQDVMRERRRLDEAIGATRAIETELNDTAELIEMAEAEGDEEMASEGTTALAALAERAEVDKVKALLSGEADPNDTYIEINSGAGGTESQDWAGMLQRMYTRWAERHGLKVELVDYHAGEQAGIKSATLLVKGENAYGYAKTESGVHRLVRISPYDSAARRHTSFSSVWVYPVIDDDIQVEYNESDLRIDTYRASGAGGQHINTTDSAVRITHIPTGIVVQCQNQRSQHKNKAEAYNQLRARLYERELAIREQAANAENATKTDIGWGHQIRSYVLQPYQLVKDLRTGVTSTAPSDVLDGDLDAFMAAALSQRVTGETVEVEDVD</sequence>
<dbReference type="Pfam" id="PF03462">
    <property type="entry name" value="PCRF"/>
    <property type="match status" value="1"/>
</dbReference>
<dbReference type="Proteomes" id="UP001273531">
    <property type="component" value="Unassembled WGS sequence"/>
</dbReference>
<feature type="modified residue" description="N5-methylglutamine" evidence="4">
    <location>
        <position position="250"/>
    </location>
</feature>
<evidence type="ECO:0000256" key="2">
    <source>
        <dbReference type="ARBA" id="ARBA00022481"/>
    </source>
</evidence>
<dbReference type="Pfam" id="PF00472">
    <property type="entry name" value="RF-1"/>
    <property type="match status" value="1"/>
</dbReference>
<protein>
    <recommendedName>
        <fullName evidence="4 5">Peptide chain release factor 2</fullName>
        <shortName evidence="4">RF-2</shortName>
    </recommendedName>
</protein>
<dbReference type="EMBL" id="JAWJEJ010000001">
    <property type="protein sequence ID" value="MDV3458118.1"/>
    <property type="molecule type" value="Genomic_DNA"/>
</dbReference>
<dbReference type="InterPro" id="IPR000352">
    <property type="entry name" value="Pep_chain_release_fac_I"/>
</dbReference>
<dbReference type="InterPro" id="IPR005139">
    <property type="entry name" value="PCRF"/>
</dbReference>
<dbReference type="PANTHER" id="PTHR43116">
    <property type="entry name" value="PEPTIDE CHAIN RELEASE FACTOR 2"/>
    <property type="match status" value="1"/>
</dbReference>
<evidence type="ECO:0000256" key="1">
    <source>
        <dbReference type="ARBA" id="ARBA00010835"/>
    </source>
</evidence>
<dbReference type="HAMAP" id="MF_00094">
    <property type="entry name" value="Rel_fac_2"/>
    <property type="match status" value="1"/>
</dbReference>
<evidence type="ECO:0000313" key="8">
    <source>
        <dbReference type="Proteomes" id="UP001273531"/>
    </source>
</evidence>
<comment type="function">
    <text evidence="4">Peptide chain release factor 2 directs the termination of translation in response to the peptide chain termination codons UGA and UAA.</text>
</comment>
<dbReference type="PROSITE" id="PS00745">
    <property type="entry name" value="RF_PROK_I"/>
    <property type="match status" value="1"/>
</dbReference>
<feature type="domain" description="Prokaryotic-type class I peptide chain release factors" evidence="6">
    <location>
        <begin position="243"/>
        <end position="259"/>
    </location>
</feature>
<dbReference type="RefSeq" id="WP_317227231.1">
    <property type="nucleotide sequence ID" value="NZ_JAWJEJ010000001.1"/>
</dbReference>
<dbReference type="PANTHER" id="PTHR43116:SF3">
    <property type="entry name" value="CLASS I PEPTIDE CHAIN RELEASE FACTOR"/>
    <property type="match status" value="1"/>
</dbReference>
<evidence type="ECO:0000313" key="7">
    <source>
        <dbReference type="EMBL" id="MDV3458118.1"/>
    </source>
</evidence>
<evidence type="ECO:0000256" key="5">
    <source>
        <dbReference type="NCBIfam" id="TIGR00020"/>
    </source>
</evidence>
<name>A0ABU3Y9M3_9SPHN</name>
<gene>
    <name evidence="4 7" type="primary">prfB</name>
    <name evidence="7" type="ORF">RZN05_14065</name>
</gene>